<evidence type="ECO:0000313" key="1">
    <source>
        <dbReference type="EMBL" id="MFC5994883.1"/>
    </source>
</evidence>
<dbReference type="EMBL" id="JBHSQW010000025">
    <property type="protein sequence ID" value="MFC5994883.1"/>
    <property type="molecule type" value="Genomic_DNA"/>
</dbReference>
<keyword evidence="2" id="KW-1185">Reference proteome</keyword>
<organism evidence="1 2">
    <name type="scientific">Pseudonocardia hispaniensis</name>
    <dbReference type="NCBI Taxonomy" id="904933"/>
    <lineage>
        <taxon>Bacteria</taxon>
        <taxon>Bacillati</taxon>
        <taxon>Actinomycetota</taxon>
        <taxon>Actinomycetes</taxon>
        <taxon>Pseudonocardiales</taxon>
        <taxon>Pseudonocardiaceae</taxon>
        <taxon>Pseudonocardia</taxon>
    </lineage>
</organism>
<evidence type="ECO:0000313" key="2">
    <source>
        <dbReference type="Proteomes" id="UP001596302"/>
    </source>
</evidence>
<comment type="caution">
    <text evidence="1">The sequence shown here is derived from an EMBL/GenBank/DDBJ whole genome shotgun (WGS) entry which is preliminary data.</text>
</comment>
<dbReference type="Proteomes" id="UP001596302">
    <property type="component" value="Unassembled WGS sequence"/>
</dbReference>
<dbReference type="RefSeq" id="WP_379584900.1">
    <property type="nucleotide sequence ID" value="NZ_JBHSQW010000025.1"/>
</dbReference>
<gene>
    <name evidence="1" type="ORF">ACFQE5_11750</name>
</gene>
<sequence length="78" mass="8411">MSLVAVLAEMPDLLERTLSQHVPDDRGNCRECRGPSGVTATWPCLMRKVAAEAQDLRAGGLPGTYRGARHRPLRAVAG</sequence>
<name>A0ABW1J248_9PSEU</name>
<accession>A0ABW1J248</accession>
<protein>
    <submittedName>
        <fullName evidence="1">Uncharacterized protein</fullName>
    </submittedName>
</protein>
<reference evidence="2" key="1">
    <citation type="journal article" date="2019" name="Int. J. Syst. Evol. Microbiol.">
        <title>The Global Catalogue of Microorganisms (GCM) 10K type strain sequencing project: providing services to taxonomists for standard genome sequencing and annotation.</title>
        <authorList>
            <consortium name="The Broad Institute Genomics Platform"/>
            <consortium name="The Broad Institute Genome Sequencing Center for Infectious Disease"/>
            <person name="Wu L."/>
            <person name="Ma J."/>
        </authorList>
    </citation>
    <scope>NUCLEOTIDE SEQUENCE [LARGE SCALE GENOMIC DNA]</scope>
    <source>
        <strain evidence="2">CCM 8391</strain>
    </source>
</reference>
<proteinExistence type="predicted"/>